<dbReference type="AlphaFoldDB" id="A0A7M4D860"/>
<comment type="caution">
    <text evidence="2">The sequence shown here is derived from an EMBL/GenBank/DDBJ whole genome shotgun (WGS) entry which is preliminary data.</text>
</comment>
<dbReference type="InterPro" id="IPR043504">
    <property type="entry name" value="Peptidase_S1_PA_chymotrypsin"/>
</dbReference>
<evidence type="ECO:0000313" key="3">
    <source>
        <dbReference type="EMBL" id="MVB08044.1"/>
    </source>
</evidence>
<evidence type="ECO:0000313" key="2">
    <source>
        <dbReference type="EMBL" id="MUP38839.1"/>
    </source>
</evidence>
<evidence type="ECO:0000313" key="4">
    <source>
        <dbReference type="Proteomes" id="UP000285951"/>
    </source>
</evidence>
<dbReference type="RefSeq" id="WP_156196387.1">
    <property type="nucleotide sequence ID" value="NZ_QTZN02000033.1"/>
</dbReference>
<dbReference type="Proteomes" id="UP000285951">
    <property type="component" value="Unassembled WGS sequence"/>
</dbReference>
<name>A0A7M4D860_9BACT</name>
<dbReference type="Gene3D" id="2.40.10.10">
    <property type="entry name" value="Trypsin-like serine proteases"/>
    <property type="match status" value="1"/>
</dbReference>
<dbReference type="SUPFAM" id="SSF50494">
    <property type="entry name" value="Trypsin-like serine proteases"/>
    <property type="match status" value="1"/>
</dbReference>
<evidence type="ECO:0000256" key="1">
    <source>
        <dbReference type="SAM" id="SignalP"/>
    </source>
</evidence>
<dbReference type="OrthoDB" id="1453296at2"/>
<sequence length="340" mass="36981">MVILTKLLKHLFLAGVVIFFYACSKDDNVNPSPNNNPENPSKIEDVLNGNDRELIDLLNKVRGSIGKRNYGSKTIWSRKNDYGLGLYISANHVIGLSSWSSNNATYFDITSEDNGIFTSSQIPPSSGKVDLGDTLIADFPLIHFDISSSATDTTILPAEDFFLGIVDNQKIMSDLLAHSPELVQTDVPLQMYDPDNRTKADQTWNVPNAGEKAIVVGYPQDVVNYPNGGVAYGNILSNSEAEAVIKELQAAGDSEGDIPYNEDAEFFVEARSLAGMSGGGTFNSKGQLLGIAVRGSDTANAPKIIRIVRASYIRSKMIGFYNGLSQTDKDKLRPFISGEI</sequence>
<proteinExistence type="predicted"/>
<dbReference type="EMBL" id="QTZN02000033">
    <property type="protein sequence ID" value="MVB08044.1"/>
    <property type="molecule type" value="Genomic_DNA"/>
</dbReference>
<reference evidence="3 4" key="1">
    <citation type="submission" date="2019-11" db="EMBL/GenBank/DDBJ databases">
        <title>Draft genome sequence of Labilibaculum sp. strain SYP isolated from Black Sea.</title>
        <authorList>
            <person name="Yadav S."/>
            <person name="Villanueva L."/>
        </authorList>
    </citation>
    <scope>NUCLEOTIDE SEQUENCE [LARGE SCALE GENOMIC DNA]</scope>
    <source>
        <strain evidence="3 4">44</strain>
    </source>
</reference>
<dbReference type="EMBL" id="WOTW01000033">
    <property type="protein sequence ID" value="MUP38839.1"/>
    <property type="molecule type" value="Genomic_DNA"/>
</dbReference>
<evidence type="ECO:0000313" key="5">
    <source>
        <dbReference type="Proteomes" id="UP000462449"/>
    </source>
</evidence>
<protein>
    <recommendedName>
        <fullName evidence="6">Serine protease</fullName>
    </recommendedName>
</protein>
<keyword evidence="1" id="KW-0732">Signal</keyword>
<keyword evidence="4" id="KW-1185">Reference proteome</keyword>
<evidence type="ECO:0008006" key="6">
    <source>
        <dbReference type="Google" id="ProtNLM"/>
    </source>
</evidence>
<accession>A0A7M4D860</accession>
<organism evidence="2 5">
    <name type="scientific">Labilibaculum euxinus</name>
    <dbReference type="NCBI Taxonomy" id="2686357"/>
    <lineage>
        <taxon>Bacteria</taxon>
        <taxon>Pseudomonadati</taxon>
        <taxon>Bacteroidota</taxon>
        <taxon>Bacteroidia</taxon>
        <taxon>Marinilabiliales</taxon>
        <taxon>Marinifilaceae</taxon>
        <taxon>Labilibaculum</taxon>
    </lineage>
</organism>
<feature type="signal peptide" evidence="1">
    <location>
        <begin position="1"/>
        <end position="22"/>
    </location>
</feature>
<feature type="chain" id="PRO_5029654735" description="Serine protease" evidence="1">
    <location>
        <begin position="23"/>
        <end position="340"/>
    </location>
</feature>
<dbReference type="PROSITE" id="PS51257">
    <property type="entry name" value="PROKAR_LIPOPROTEIN"/>
    <property type="match status" value="1"/>
</dbReference>
<gene>
    <name evidence="3" type="ORF">DWB62_013520</name>
    <name evidence="2" type="ORF">GNY23_13520</name>
</gene>
<dbReference type="InterPro" id="IPR009003">
    <property type="entry name" value="Peptidase_S1_PA"/>
</dbReference>
<dbReference type="Proteomes" id="UP000462449">
    <property type="component" value="Unassembled WGS sequence"/>
</dbReference>
<reference evidence="2 5" key="2">
    <citation type="submission" date="2019-12" db="EMBL/GenBank/DDBJ databases">
        <title>Draft genome sequence of Labilibaculum sp. strain 44 isolated from deep waters of Black Sea.</title>
        <authorList>
            <person name="Yadav S."/>
            <person name="Villanueva L."/>
        </authorList>
    </citation>
    <scope>NUCLEOTIDE SEQUENCE [LARGE SCALE GENOMIC DNA]</scope>
    <source>
        <strain evidence="2 5">44</strain>
    </source>
</reference>